<keyword evidence="3" id="KW-1185">Reference proteome</keyword>
<dbReference type="AlphaFoldDB" id="A0A8H6VH66"/>
<name>A0A8H6VH66_9PEZI</name>
<sequence>MADTAIEPPPSYSSLAPSQPESEPSQPIPSLPERTGHHEYQLQHVNHHSLGLQIVHHSTVLYYIASYQSQNTPDLILYAGYDSKGPQLALAEFKTTPKTLKSTSAAKNTLRKATTGIQFAAPKEDSSRIRCFDLRFQIINRNYIGRRRVRVNLVRVG</sequence>
<evidence type="ECO:0000313" key="3">
    <source>
        <dbReference type="Proteomes" id="UP000660729"/>
    </source>
</evidence>
<feature type="compositionally biased region" description="Low complexity" evidence="1">
    <location>
        <begin position="13"/>
        <end position="25"/>
    </location>
</feature>
<dbReference type="EMBL" id="JABCIY010000248">
    <property type="protein sequence ID" value="KAF7186695.1"/>
    <property type="molecule type" value="Genomic_DNA"/>
</dbReference>
<reference evidence="2" key="1">
    <citation type="submission" date="2020-04" db="EMBL/GenBank/DDBJ databases">
        <title>Draft genome resource of the tomato pathogen Pseudocercospora fuligena.</title>
        <authorList>
            <person name="Zaccaron A."/>
        </authorList>
    </citation>
    <scope>NUCLEOTIDE SEQUENCE</scope>
    <source>
        <strain evidence="2">PF001</strain>
    </source>
</reference>
<evidence type="ECO:0000256" key="1">
    <source>
        <dbReference type="SAM" id="MobiDB-lite"/>
    </source>
</evidence>
<accession>A0A8H6VH66</accession>
<organism evidence="2 3">
    <name type="scientific">Pseudocercospora fuligena</name>
    <dbReference type="NCBI Taxonomy" id="685502"/>
    <lineage>
        <taxon>Eukaryota</taxon>
        <taxon>Fungi</taxon>
        <taxon>Dikarya</taxon>
        <taxon>Ascomycota</taxon>
        <taxon>Pezizomycotina</taxon>
        <taxon>Dothideomycetes</taxon>
        <taxon>Dothideomycetidae</taxon>
        <taxon>Mycosphaerellales</taxon>
        <taxon>Mycosphaerellaceae</taxon>
        <taxon>Pseudocercospora</taxon>
    </lineage>
</organism>
<proteinExistence type="predicted"/>
<protein>
    <submittedName>
        <fullName evidence="2">Uncharacterized protein</fullName>
    </submittedName>
</protein>
<dbReference type="Proteomes" id="UP000660729">
    <property type="component" value="Unassembled WGS sequence"/>
</dbReference>
<gene>
    <name evidence="2" type="ORF">HII31_11927</name>
</gene>
<evidence type="ECO:0000313" key="2">
    <source>
        <dbReference type="EMBL" id="KAF7186695.1"/>
    </source>
</evidence>
<comment type="caution">
    <text evidence="2">The sequence shown here is derived from an EMBL/GenBank/DDBJ whole genome shotgun (WGS) entry which is preliminary data.</text>
</comment>
<dbReference type="OrthoDB" id="3431997at2759"/>
<feature type="region of interest" description="Disordered" evidence="1">
    <location>
        <begin position="1"/>
        <end position="34"/>
    </location>
</feature>